<reference evidence="5 6" key="1">
    <citation type="submission" date="2019-04" db="EMBL/GenBank/DDBJ databases">
        <title>Cohnella sp. nov. isolated from preserved vegetables.</title>
        <authorList>
            <person name="Lin S.-Y."/>
            <person name="Hung M.-H."/>
            <person name="Young C.-C."/>
        </authorList>
    </citation>
    <scope>NUCLEOTIDE SEQUENCE [LARGE SCALE GENOMIC DNA]</scope>
    <source>
        <strain evidence="5 6">CC-MHH1044</strain>
    </source>
</reference>
<gene>
    <name evidence="5" type="ORF">E6C55_10775</name>
</gene>
<dbReference type="Proteomes" id="UP000310636">
    <property type="component" value="Unassembled WGS sequence"/>
</dbReference>
<dbReference type="InterPro" id="IPR020449">
    <property type="entry name" value="Tscrpt_reg_AraC-type_HTH"/>
</dbReference>
<dbReference type="InterPro" id="IPR037923">
    <property type="entry name" value="HTH-like"/>
</dbReference>
<feature type="domain" description="HTH araC/xylS-type" evidence="4">
    <location>
        <begin position="179"/>
        <end position="277"/>
    </location>
</feature>
<keyword evidence="2" id="KW-0238">DNA-binding</keyword>
<dbReference type="Gene3D" id="1.10.10.60">
    <property type="entry name" value="Homeodomain-like"/>
    <property type="match status" value="2"/>
</dbReference>
<dbReference type="GO" id="GO:0043565">
    <property type="term" value="F:sequence-specific DNA binding"/>
    <property type="evidence" value="ECO:0007669"/>
    <property type="project" value="InterPro"/>
</dbReference>
<evidence type="ECO:0000313" key="5">
    <source>
        <dbReference type="EMBL" id="THF80359.1"/>
    </source>
</evidence>
<keyword evidence="1" id="KW-0805">Transcription regulation</keyword>
<dbReference type="PRINTS" id="PR00032">
    <property type="entry name" value="HTHARAC"/>
</dbReference>
<proteinExistence type="predicted"/>
<dbReference type="SMART" id="SM00342">
    <property type="entry name" value="HTH_ARAC"/>
    <property type="match status" value="1"/>
</dbReference>
<dbReference type="InterPro" id="IPR018060">
    <property type="entry name" value="HTH_AraC"/>
</dbReference>
<dbReference type="PROSITE" id="PS01124">
    <property type="entry name" value="HTH_ARAC_FAMILY_2"/>
    <property type="match status" value="1"/>
</dbReference>
<dbReference type="PROSITE" id="PS00041">
    <property type="entry name" value="HTH_ARAC_FAMILY_1"/>
    <property type="match status" value="1"/>
</dbReference>
<dbReference type="OrthoDB" id="2237754at2"/>
<evidence type="ECO:0000256" key="2">
    <source>
        <dbReference type="ARBA" id="ARBA00023125"/>
    </source>
</evidence>
<dbReference type="RefSeq" id="WP_136369796.1">
    <property type="nucleotide sequence ID" value="NZ_SSOB01000011.1"/>
</dbReference>
<dbReference type="AlphaFoldDB" id="A0A4S4C3X2"/>
<dbReference type="PANTHER" id="PTHR43280:SF2">
    <property type="entry name" value="HTH-TYPE TRANSCRIPTIONAL REGULATOR EXSA"/>
    <property type="match status" value="1"/>
</dbReference>
<dbReference type="SUPFAM" id="SSF51215">
    <property type="entry name" value="Regulatory protein AraC"/>
    <property type="match status" value="1"/>
</dbReference>
<evidence type="ECO:0000256" key="3">
    <source>
        <dbReference type="ARBA" id="ARBA00023163"/>
    </source>
</evidence>
<dbReference type="InterPro" id="IPR009057">
    <property type="entry name" value="Homeodomain-like_sf"/>
</dbReference>
<dbReference type="Pfam" id="PF12833">
    <property type="entry name" value="HTH_18"/>
    <property type="match status" value="1"/>
</dbReference>
<evidence type="ECO:0000313" key="6">
    <source>
        <dbReference type="Proteomes" id="UP000310636"/>
    </source>
</evidence>
<name>A0A4S4C3X2_9BACL</name>
<accession>A0A4S4C3X2</accession>
<dbReference type="InterPro" id="IPR003313">
    <property type="entry name" value="AraC-bd"/>
</dbReference>
<sequence>MLKPVSYAFRSDDRSILTLDSIGWQTIHTKEYSFSGEERPDCGHVIFQYTLSGMGYIEVDQTTHALPPGSGFLVKIPSRHRYFYLESEEPWEMIWLNLRGDEANRIWDLVTEQEGTVIRRGHDSPLIRHYWKLLQAISEEKVTDKYRLSALVFEWMLTLVQSSRDAGNEISAGSSSIVDRTKKYLKENYASPLTLEEIAKQAGISKHYLCRLFQKAEQVSPLAYLRDRRVEAALAQLRTTDLPVQEIGRRCGFDSPSYFGKVFREYMGMTPKDYRLKKLEFPYDAVYYE</sequence>
<keyword evidence="6" id="KW-1185">Reference proteome</keyword>
<evidence type="ECO:0000259" key="4">
    <source>
        <dbReference type="PROSITE" id="PS01124"/>
    </source>
</evidence>
<organism evidence="5 6">
    <name type="scientific">Cohnella fermenti</name>
    <dbReference type="NCBI Taxonomy" id="2565925"/>
    <lineage>
        <taxon>Bacteria</taxon>
        <taxon>Bacillati</taxon>
        <taxon>Bacillota</taxon>
        <taxon>Bacilli</taxon>
        <taxon>Bacillales</taxon>
        <taxon>Paenibacillaceae</taxon>
        <taxon>Cohnella</taxon>
    </lineage>
</organism>
<dbReference type="SUPFAM" id="SSF46689">
    <property type="entry name" value="Homeodomain-like"/>
    <property type="match status" value="2"/>
</dbReference>
<keyword evidence="3" id="KW-0804">Transcription</keyword>
<protein>
    <submittedName>
        <fullName evidence="5">AraC family transcriptional regulator</fullName>
    </submittedName>
</protein>
<dbReference type="Pfam" id="PF02311">
    <property type="entry name" value="AraC_binding"/>
    <property type="match status" value="1"/>
</dbReference>
<dbReference type="GO" id="GO:0003700">
    <property type="term" value="F:DNA-binding transcription factor activity"/>
    <property type="evidence" value="ECO:0007669"/>
    <property type="project" value="InterPro"/>
</dbReference>
<comment type="caution">
    <text evidence="5">The sequence shown here is derived from an EMBL/GenBank/DDBJ whole genome shotgun (WGS) entry which is preliminary data.</text>
</comment>
<dbReference type="InterPro" id="IPR018062">
    <property type="entry name" value="HTH_AraC-typ_CS"/>
</dbReference>
<evidence type="ECO:0000256" key="1">
    <source>
        <dbReference type="ARBA" id="ARBA00023015"/>
    </source>
</evidence>
<dbReference type="PANTHER" id="PTHR43280">
    <property type="entry name" value="ARAC-FAMILY TRANSCRIPTIONAL REGULATOR"/>
    <property type="match status" value="1"/>
</dbReference>
<dbReference type="EMBL" id="SSOB01000011">
    <property type="protein sequence ID" value="THF80359.1"/>
    <property type="molecule type" value="Genomic_DNA"/>
</dbReference>